<keyword evidence="1" id="KW-0472">Membrane</keyword>
<keyword evidence="4" id="KW-1185">Reference proteome</keyword>
<feature type="transmembrane region" description="Helical" evidence="1">
    <location>
        <begin position="91"/>
        <end position="111"/>
    </location>
</feature>
<evidence type="ECO:0000313" key="3">
    <source>
        <dbReference type="EMBL" id="WVZ57996.1"/>
    </source>
</evidence>
<evidence type="ECO:0000256" key="1">
    <source>
        <dbReference type="SAM" id="Phobius"/>
    </source>
</evidence>
<keyword evidence="1" id="KW-1133">Transmembrane helix</keyword>
<reference evidence="3 4" key="1">
    <citation type="submission" date="2024-02" db="EMBL/GenBank/DDBJ databases">
        <title>High-quality chromosome-scale genome assembly of Pensacola bahiagrass (Paspalum notatum Flugge var. saurae).</title>
        <authorList>
            <person name="Vega J.M."/>
            <person name="Podio M."/>
            <person name="Orjuela J."/>
            <person name="Siena L.A."/>
            <person name="Pessino S.C."/>
            <person name="Combes M.C."/>
            <person name="Mariac C."/>
            <person name="Albertini E."/>
            <person name="Pupilli F."/>
            <person name="Ortiz J.P.A."/>
            <person name="Leblanc O."/>
        </authorList>
    </citation>
    <scope>NUCLEOTIDE SEQUENCE [LARGE SCALE GENOMIC DNA]</scope>
    <source>
        <strain evidence="3">R1</strain>
        <tissue evidence="3">Leaf</tissue>
    </source>
</reference>
<protein>
    <recommendedName>
        <fullName evidence="2">Transposase-associated domain-containing protein</fullName>
    </recommendedName>
</protein>
<dbReference type="Pfam" id="PF02992">
    <property type="entry name" value="Transposase_21"/>
    <property type="match status" value="1"/>
</dbReference>
<organism evidence="3 4">
    <name type="scientific">Paspalum notatum var. saurae</name>
    <dbReference type="NCBI Taxonomy" id="547442"/>
    <lineage>
        <taxon>Eukaryota</taxon>
        <taxon>Viridiplantae</taxon>
        <taxon>Streptophyta</taxon>
        <taxon>Embryophyta</taxon>
        <taxon>Tracheophyta</taxon>
        <taxon>Spermatophyta</taxon>
        <taxon>Magnoliopsida</taxon>
        <taxon>Liliopsida</taxon>
        <taxon>Poales</taxon>
        <taxon>Poaceae</taxon>
        <taxon>PACMAD clade</taxon>
        <taxon>Panicoideae</taxon>
        <taxon>Andropogonodae</taxon>
        <taxon>Paspaleae</taxon>
        <taxon>Paspalinae</taxon>
        <taxon>Paspalum</taxon>
    </lineage>
</organism>
<feature type="transmembrane region" description="Helical" evidence="1">
    <location>
        <begin position="58"/>
        <end position="79"/>
    </location>
</feature>
<name>A0AAQ3WD90_PASNO</name>
<dbReference type="Pfam" id="PF13963">
    <property type="entry name" value="Transpos_assoc"/>
    <property type="match status" value="1"/>
</dbReference>
<dbReference type="PANTHER" id="PTHR10775">
    <property type="entry name" value="OS08G0208400 PROTEIN"/>
    <property type="match status" value="1"/>
</dbReference>
<evidence type="ECO:0000313" key="4">
    <source>
        <dbReference type="Proteomes" id="UP001341281"/>
    </source>
</evidence>
<dbReference type="InterPro" id="IPR029480">
    <property type="entry name" value="Transpos_assoc"/>
</dbReference>
<gene>
    <name evidence="3" type="ORF">U9M48_008316</name>
</gene>
<sequence>MSSPVVLGRTKKEWWPASLMAVVQVSIVGQMLLTKVVVDDGLSVWTLLTYRFFMDISPGYAINFYNIIPIATFILAVLFRKEPLNIKSLVGNIKVIGTLVCVGGTLVISLYKGKVLHLWPTNIIGYTTSSATTQSNRELHLGTTIHYYKRAVGKVHRSCRAHSAGADHLTTRSCCDPYSRSGGPYHPLLLKQQHERLMARVWIYNWPRIERPYRDEVDKFIEAAKKDAITKQIKRICCPCKNCKNMKIWTDPTDIRSHLIVAGFVKDYSVWIHHGEQEGPSDADVDENNDTFFDADLDMLNSDGDDDQDNGGRTYCFVPSESIKDLGLDGDSDADDLEEMLKHFKADILYASPKGAENLKAVKDAARKNVYEKSKACPPYWTLLRFVLELLILKAKYGWSDSSFNDLLKLLSWLLPKPNFVPANTYQAKKVVSPLTMGVERIYACPNHCILYRGKYENQDKCPTYGAGHYKRNDIFQGDDEAFTNGKKRKKNGAPVPSEEDTCLGIDEKKRRIPVLVMWYLNPIDRLKQIFANPAFAKLMRWWFCERTKDDEKLSHPADATQWQRFDELYPEFAKDPRNVRFALSTDGMNPLGERNSTHSTWPVILTIYNLPSWLC</sequence>
<dbReference type="InterPro" id="IPR004242">
    <property type="entry name" value="Transposase_21"/>
</dbReference>
<dbReference type="PANTHER" id="PTHR10775:SF189">
    <property type="entry name" value="OS03G0380600 PROTEIN"/>
    <property type="match status" value="1"/>
</dbReference>
<keyword evidence="1" id="KW-0812">Transmembrane</keyword>
<evidence type="ECO:0000259" key="2">
    <source>
        <dbReference type="Pfam" id="PF13963"/>
    </source>
</evidence>
<feature type="domain" description="Transposase-associated" evidence="2">
    <location>
        <begin position="200"/>
        <end position="276"/>
    </location>
</feature>
<dbReference type="EMBL" id="CP144746">
    <property type="protein sequence ID" value="WVZ57996.1"/>
    <property type="molecule type" value="Genomic_DNA"/>
</dbReference>
<dbReference type="AlphaFoldDB" id="A0AAQ3WD90"/>
<accession>A0AAQ3WD90</accession>
<dbReference type="Proteomes" id="UP001341281">
    <property type="component" value="Chromosome 02"/>
</dbReference>
<proteinExistence type="predicted"/>